<dbReference type="CDD" id="cd02440">
    <property type="entry name" value="AdoMet_MTases"/>
    <property type="match status" value="1"/>
</dbReference>
<keyword evidence="6" id="KW-1185">Reference proteome</keyword>
<dbReference type="Proteomes" id="UP000182360">
    <property type="component" value="Unassembled WGS sequence"/>
</dbReference>
<dbReference type="Pfam" id="PF08241">
    <property type="entry name" value="Methyltransf_11"/>
    <property type="match status" value="1"/>
</dbReference>
<dbReference type="InterPro" id="IPR013216">
    <property type="entry name" value="Methyltransf_11"/>
</dbReference>
<evidence type="ECO:0000259" key="4">
    <source>
        <dbReference type="Pfam" id="PF08241"/>
    </source>
</evidence>
<evidence type="ECO:0000313" key="6">
    <source>
        <dbReference type="Proteomes" id="UP000182360"/>
    </source>
</evidence>
<dbReference type="AlphaFoldDB" id="A0A1H9DEH6"/>
<evidence type="ECO:0000313" key="5">
    <source>
        <dbReference type="EMBL" id="SEQ11864.1"/>
    </source>
</evidence>
<dbReference type="InterPro" id="IPR029063">
    <property type="entry name" value="SAM-dependent_MTases_sf"/>
</dbReference>
<dbReference type="STRING" id="163.SAMN04487775_10165"/>
<keyword evidence="3 5" id="KW-0808">Transferase</keyword>
<comment type="similarity">
    <text evidence="1">Belongs to the methyltransferase superfamily.</text>
</comment>
<dbReference type="OrthoDB" id="371112at2"/>
<feature type="domain" description="Methyltransferase type 11" evidence="4">
    <location>
        <begin position="51"/>
        <end position="145"/>
    </location>
</feature>
<dbReference type="eggNOG" id="COG2227">
    <property type="taxonomic scope" value="Bacteria"/>
</dbReference>
<evidence type="ECO:0000256" key="2">
    <source>
        <dbReference type="ARBA" id="ARBA00022603"/>
    </source>
</evidence>
<dbReference type="PANTHER" id="PTHR44942:SF4">
    <property type="entry name" value="METHYLTRANSFERASE TYPE 11 DOMAIN-CONTAINING PROTEIN"/>
    <property type="match status" value="1"/>
</dbReference>
<protein>
    <submittedName>
        <fullName evidence="5">Methyltransferase domain-containing protein</fullName>
    </submittedName>
</protein>
<evidence type="ECO:0000256" key="3">
    <source>
        <dbReference type="ARBA" id="ARBA00022679"/>
    </source>
</evidence>
<dbReference type="Gene3D" id="3.40.50.150">
    <property type="entry name" value="Vaccinia Virus protein VP39"/>
    <property type="match status" value="1"/>
</dbReference>
<keyword evidence="2 5" id="KW-0489">Methyltransferase</keyword>
<dbReference type="InterPro" id="IPR051052">
    <property type="entry name" value="Diverse_substrate_MTase"/>
</dbReference>
<organism evidence="5 6">
    <name type="scientific">Treponema bryantii</name>
    <dbReference type="NCBI Taxonomy" id="163"/>
    <lineage>
        <taxon>Bacteria</taxon>
        <taxon>Pseudomonadati</taxon>
        <taxon>Spirochaetota</taxon>
        <taxon>Spirochaetia</taxon>
        <taxon>Spirochaetales</taxon>
        <taxon>Treponemataceae</taxon>
        <taxon>Treponema</taxon>
    </lineage>
</organism>
<dbReference type="GO" id="GO:0008757">
    <property type="term" value="F:S-adenosylmethionine-dependent methyltransferase activity"/>
    <property type="evidence" value="ECO:0007669"/>
    <property type="project" value="InterPro"/>
</dbReference>
<name>A0A1H9DEH6_9SPIR</name>
<reference evidence="5 6" key="1">
    <citation type="submission" date="2016-10" db="EMBL/GenBank/DDBJ databases">
        <authorList>
            <person name="de Groot N.N."/>
        </authorList>
    </citation>
    <scope>NUCLEOTIDE SEQUENCE [LARGE SCALE GENOMIC DNA]</scope>
    <source>
        <strain evidence="5 6">B25</strain>
    </source>
</reference>
<dbReference type="EMBL" id="FOFU01000002">
    <property type="protein sequence ID" value="SEQ11864.1"/>
    <property type="molecule type" value="Genomic_DNA"/>
</dbReference>
<dbReference type="GO" id="GO:0032259">
    <property type="term" value="P:methylation"/>
    <property type="evidence" value="ECO:0007669"/>
    <property type="project" value="UniProtKB-KW"/>
</dbReference>
<gene>
    <name evidence="5" type="ORF">SAMN04487977_102545</name>
</gene>
<dbReference type="PANTHER" id="PTHR44942">
    <property type="entry name" value="METHYLTRANSF_11 DOMAIN-CONTAINING PROTEIN"/>
    <property type="match status" value="1"/>
</dbReference>
<accession>A0A1H9DEH6</accession>
<sequence length="263" mass="30342">MEIRDKRIDDGKAFDWGKTSKEYAKFRDIYPEEFYKKIIDRGLCVNGQKVLDLGTGTGVVPRNMYKYGAQWTGTDISPEQIEQAKILAADGNMKIDFIAAATEQLDFPKESFDVITACQCFWYFDHEKVMPVLADFLKPNGKLVILYMAWLPYEDKIAGNSEEMILKYSPKWSGCGATRRENWVPDVAYKYFDKIEHEEYDLMVPFTKESWHGRVRASRGIGASLNPEELARWDAEHRALLDEIAPEKFDILHYGAITVLQKK</sequence>
<dbReference type="RefSeq" id="WP_074641809.1">
    <property type="nucleotide sequence ID" value="NZ_FOFU01000002.1"/>
</dbReference>
<evidence type="ECO:0000256" key="1">
    <source>
        <dbReference type="ARBA" id="ARBA00008361"/>
    </source>
</evidence>
<dbReference type="SUPFAM" id="SSF53335">
    <property type="entry name" value="S-adenosyl-L-methionine-dependent methyltransferases"/>
    <property type="match status" value="1"/>
</dbReference>
<proteinExistence type="inferred from homology"/>